<protein>
    <submittedName>
        <fullName evidence="1">Uncharacterized protein</fullName>
    </submittedName>
</protein>
<organism evidence="1 2">
    <name type="scientific">Alcaligenes xylosoxydans xylosoxydans</name>
    <name type="common">Achromobacter xylosoxidans</name>
    <dbReference type="NCBI Taxonomy" id="85698"/>
    <lineage>
        <taxon>Bacteria</taxon>
        <taxon>Pseudomonadati</taxon>
        <taxon>Pseudomonadota</taxon>
        <taxon>Betaproteobacteria</taxon>
        <taxon>Burkholderiales</taxon>
        <taxon>Alcaligenaceae</taxon>
        <taxon>Achromobacter</taxon>
    </lineage>
</organism>
<sequence>MGQPLWSGPREAGESVGVFRPDFERELIIWRPILARLVSPEAARQGHVDLLDILKLNALMDAQEAQQAHANRKDR</sequence>
<name>A0A2L0PTI5_ALCXX</name>
<gene>
    <name evidence="1" type="ORF">AL504_31410</name>
</gene>
<proteinExistence type="predicted"/>
<dbReference type="EMBL" id="CP014060">
    <property type="protein sequence ID" value="AUZ18037.1"/>
    <property type="molecule type" value="Genomic_DNA"/>
</dbReference>
<accession>A0A2L0PTI5</accession>
<evidence type="ECO:0000313" key="1">
    <source>
        <dbReference type="EMBL" id="AUZ18037.1"/>
    </source>
</evidence>
<reference evidence="2" key="1">
    <citation type="submission" date="2015-12" db="EMBL/GenBank/DDBJ databases">
        <title>FDA dAtabase for Regulatory Grade micrObial Sequences (FDA-ARGOS): Supporting development and validation of Infectious Disease Dx tests.</title>
        <authorList>
            <person name="Case J."/>
            <person name="Tallon L."/>
            <person name="Sadzewicz L."/>
            <person name="Sengamalay N."/>
            <person name="Ott S."/>
            <person name="Godinez A."/>
            <person name="Nagaraj S."/>
            <person name="Nadendla S."/>
            <person name="Sichtig H."/>
        </authorList>
    </citation>
    <scope>NUCLEOTIDE SEQUENCE [LARGE SCALE GENOMIC DNA]</scope>
    <source>
        <strain evidence="2">FDAARGOS_147</strain>
    </source>
</reference>
<evidence type="ECO:0000313" key="2">
    <source>
        <dbReference type="Proteomes" id="UP000060602"/>
    </source>
</evidence>
<dbReference type="AlphaFoldDB" id="A0A2L0PTI5"/>
<dbReference type="Proteomes" id="UP000060602">
    <property type="component" value="Chromosome"/>
</dbReference>